<feature type="region of interest" description="Disordered" evidence="1">
    <location>
        <begin position="241"/>
        <end position="468"/>
    </location>
</feature>
<comment type="caution">
    <text evidence="2">The sequence shown here is derived from an EMBL/GenBank/DDBJ whole genome shotgun (WGS) entry which is preliminary data.</text>
</comment>
<dbReference type="SUPFAM" id="SSF53335">
    <property type="entry name" value="S-adenosyl-L-methionine-dependent methyltransferases"/>
    <property type="match status" value="1"/>
</dbReference>
<dbReference type="CDD" id="cd02440">
    <property type="entry name" value="AdoMet_MTases"/>
    <property type="match status" value="1"/>
</dbReference>
<dbReference type="Proteomes" id="UP000301309">
    <property type="component" value="Unassembled WGS sequence"/>
</dbReference>
<proteinExistence type="predicted"/>
<dbReference type="Gene3D" id="3.40.50.150">
    <property type="entry name" value="Vaccinia Virus protein VP39"/>
    <property type="match status" value="1"/>
</dbReference>
<gene>
    <name evidence="2" type="ORF">SVIO_094510</name>
</gene>
<dbReference type="InterPro" id="IPR029063">
    <property type="entry name" value="SAM-dependent_MTases_sf"/>
</dbReference>
<organism evidence="2 3">
    <name type="scientific">Streptomyces violaceusniger</name>
    <dbReference type="NCBI Taxonomy" id="68280"/>
    <lineage>
        <taxon>Bacteria</taxon>
        <taxon>Bacillati</taxon>
        <taxon>Actinomycetota</taxon>
        <taxon>Actinomycetes</taxon>
        <taxon>Kitasatosporales</taxon>
        <taxon>Streptomycetaceae</taxon>
        <taxon>Streptomyces</taxon>
        <taxon>Streptomyces violaceusniger group</taxon>
    </lineage>
</organism>
<evidence type="ECO:0000256" key="1">
    <source>
        <dbReference type="SAM" id="MobiDB-lite"/>
    </source>
</evidence>
<keyword evidence="3" id="KW-1185">Reference proteome</keyword>
<dbReference type="Pfam" id="PF04672">
    <property type="entry name" value="Methyltransf_19"/>
    <property type="match status" value="1"/>
</dbReference>
<feature type="compositionally biased region" description="Polar residues" evidence="1">
    <location>
        <begin position="387"/>
        <end position="399"/>
    </location>
</feature>
<accession>A0A4D4LK70</accession>
<dbReference type="InterPro" id="IPR006764">
    <property type="entry name" value="SAM_dep_MeTrfase_SAV2177_type"/>
</dbReference>
<dbReference type="EMBL" id="BJHW01000002">
    <property type="protein sequence ID" value="GDY58828.1"/>
    <property type="molecule type" value="Genomic_DNA"/>
</dbReference>
<evidence type="ECO:0000313" key="2">
    <source>
        <dbReference type="EMBL" id="GDY58828.1"/>
    </source>
</evidence>
<protein>
    <recommendedName>
        <fullName evidence="4">Methyltransferase</fullName>
    </recommendedName>
</protein>
<dbReference type="AlphaFoldDB" id="A0A4D4LK70"/>
<reference evidence="2 3" key="1">
    <citation type="journal article" date="2020" name="Int. J. Syst. Evol. Microbiol.">
        <title>Reclassification of Streptomyces castelarensis and Streptomyces sporoclivatus as later heterotypic synonyms of Streptomyces antimycoticus.</title>
        <authorList>
            <person name="Komaki H."/>
            <person name="Tamura T."/>
        </authorList>
    </citation>
    <scope>NUCLEOTIDE SEQUENCE [LARGE SCALE GENOMIC DNA]</scope>
    <source>
        <strain evidence="2 3">NBRC 13459</strain>
    </source>
</reference>
<evidence type="ECO:0008006" key="4">
    <source>
        <dbReference type="Google" id="ProtNLM"/>
    </source>
</evidence>
<sequence length="468" mass="51226">MTDNGLAPDQIDTTKPHPARMYDFYLNGKDHYEVDAEAAGRVLEVYPTVRLNATVNRAFIHRATRWLAREAGVRQFLDIGTGIPTEPNLHQVAQSVAPEARVVYTDYDPIVLAYAQALLVGTPEGRTAYVQSDVRDPQRIMSAPELHETLDLDQPVAISVNALFHFIPEEDKPYEIIRELMAPLVPGSYLMLTHSTHDFSEETWRNVIRVYKESGISFTTRSQSEVGAFFDGLELVDPGVSEPHHWNPDPRTVRRPSAARTSTCGREWPASRNACGGPRGGAAYRYLPLPAPPHNRGSAPGPGRTPPPRAATRRAGGPTTISPPAQVLTAATADPSAPTRAPPPNQAGRPDRAWAPARSSAAPTGRRADCNQPTRAGVHSGDDRSVSHNQSSAPKPSRTTRPRAVGPPAYPPRRWTDRCGCPRRRQSTRRPPGARGEGPAARRSRIIDPLAAGASRRGVTAPRWRRRP</sequence>
<feature type="compositionally biased region" description="Low complexity" evidence="1">
    <location>
        <begin position="353"/>
        <end position="363"/>
    </location>
</feature>
<feature type="compositionally biased region" description="Basic and acidic residues" evidence="1">
    <location>
        <begin position="242"/>
        <end position="252"/>
    </location>
</feature>
<name>A0A4D4LK70_STRVO</name>
<evidence type="ECO:0000313" key="3">
    <source>
        <dbReference type="Proteomes" id="UP000301309"/>
    </source>
</evidence>